<name>A0ABQ5QAH1_9BACT</name>
<dbReference type="PANTHER" id="PTHR39624:SF2">
    <property type="entry name" value="OSMC-LIKE PROTEIN"/>
    <property type="match status" value="1"/>
</dbReference>
<reference evidence="1 2" key="1">
    <citation type="journal article" date="2023" name="Antonie Van Leeuwenhoek">
        <title>Mesoterricola silvestris gen. nov., sp. nov., Mesoterricola sediminis sp. nov., Geothrix oryzae sp. nov., Geothrix edaphica sp. nov., Geothrix rubra sp. nov., and Geothrix limicola sp. nov., six novel members of Acidobacteriota isolated from soils.</title>
        <authorList>
            <person name="Itoh H."/>
            <person name="Sugisawa Y."/>
            <person name="Mise K."/>
            <person name="Xu Z."/>
            <person name="Kuniyasu M."/>
            <person name="Ushijima N."/>
            <person name="Kawano K."/>
            <person name="Kobayashi E."/>
            <person name="Shiratori Y."/>
            <person name="Masuda Y."/>
            <person name="Senoo K."/>
        </authorList>
    </citation>
    <scope>NUCLEOTIDE SEQUENCE [LARGE SCALE GENOMIC DNA]</scope>
    <source>
        <strain evidence="1 2">Red803</strain>
    </source>
</reference>
<dbReference type="EMBL" id="BSDD01000005">
    <property type="protein sequence ID" value="GLH71120.1"/>
    <property type="molecule type" value="Genomic_DNA"/>
</dbReference>
<dbReference type="Gene3D" id="3.30.300.20">
    <property type="match status" value="1"/>
</dbReference>
<evidence type="ECO:0000313" key="2">
    <source>
        <dbReference type="Proteomes" id="UP001165089"/>
    </source>
</evidence>
<organism evidence="1 2">
    <name type="scientific">Geothrix rubra</name>
    <dbReference type="NCBI Taxonomy" id="2927977"/>
    <lineage>
        <taxon>Bacteria</taxon>
        <taxon>Pseudomonadati</taxon>
        <taxon>Acidobacteriota</taxon>
        <taxon>Holophagae</taxon>
        <taxon>Holophagales</taxon>
        <taxon>Holophagaceae</taxon>
        <taxon>Geothrix</taxon>
    </lineage>
</organism>
<comment type="caution">
    <text evidence="1">The sequence shown here is derived from an EMBL/GenBank/DDBJ whole genome shotgun (WGS) entry which is preliminary data.</text>
</comment>
<evidence type="ECO:0000313" key="1">
    <source>
        <dbReference type="EMBL" id="GLH71120.1"/>
    </source>
</evidence>
<gene>
    <name evidence="1" type="ORF">GETHPA_26530</name>
</gene>
<dbReference type="Proteomes" id="UP001165089">
    <property type="component" value="Unassembled WGS sequence"/>
</dbReference>
<sequence length="132" mass="14146">MEMVIDFPGGARVDAHFGPYTVMTDQPPQGGGEGSAPTPFALFQASLGTCAGIYVLGFCRQRGLPTEGIRLTQRTVPEPGTGMVGRIELDIEVPPGFPEKYHEALVRAASQCAVKKHLEHPPAFDVRTVVKA</sequence>
<dbReference type="PANTHER" id="PTHR39624">
    <property type="entry name" value="PROTEIN INVOLVED IN RIMO-MEDIATED BETA-METHYLTHIOLATION OF RIBOSOMAL PROTEIN S12 YCAO"/>
    <property type="match status" value="1"/>
</dbReference>
<dbReference type="RefSeq" id="WP_285727047.1">
    <property type="nucleotide sequence ID" value="NZ_BSDD01000005.1"/>
</dbReference>
<dbReference type="InterPro" id="IPR015946">
    <property type="entry name" value="KH_dom-like_a/b"/>
</dbReference>
<keyword evidence="2" id="KW-1185">Reference proteome</keyword>
<dbReference type="SUPFAM" id="SSF82784">
    <property type="entry name" value="OsmC-like"/>
    <property type="match status" value="1"/>
</dbReference>
<dbReference type="InterPro" id="IPR003718">
    <property type="entry name" value="OsmC/Ohr_fam"/>
</dbReference>
<dbReference type="Pfam" id="PF02566">
    <property type="entry name" value="OsmC"/>
    <property type="match status" value="1"/>
</dbReference>
<proteinExistence type="predicted"/>
<accession>A0ABQ5QAH1</accession>
<dbReference type="InterPro" id="IPR036102">
    <property type="entry name" value="OsmC/Ohrsf"/>
</dbReference>
<protein>
    <submittedName>
        <fullName evidence="1">Osmotically inducible protein C</fullName>
    </submittedName>
</protein>